<dbReference type="GO" id="GO:0005634">
    <property type="term" value="C:nucleus"/>
    <property type="evidence" value="ECO:0007669"/>
    <property type="project" value="TreeGrafter"/>
</dbReference>
<dbReference type="Pfam" id="PF25095">
    <property type="entry name" value="C2H2-zf_KIN17"/>
    <property type="match status" value="1"/>
</dbReference>
<dbReference type="OrthoDB" id="10266249at2759"/>
<dbReference type="GO" id="GO:0003690">
    <property type="term" value="F:double-stranded DNA binding"/>
    <property type="evidence" value="ECO:0007669"/>
    <property type="project" value="TreeGrafter"/>
</dbReference>
<dbReference type="InterPro" id="IPR013087">
    <property type="entry name" value="Znf_C2H2_type"/>
</dbReference>
<dbReference type="SMART" id="SM01253">
    <property type="entry name" value="Kin17_mid"/>
    <property type="match status" value="1"/>
</dbReference>
<feature type="domain" description="C2H2-type" evidence="2">
    <location>
        <begin position="28"/>
        <end position="50"/>
    </location>
</feature>
<dbReference type="EMBL" id="LT598490">
    <property type="protein sequence ID" value="SCW02203.1"/>
    <property type="molecule type" value="Genomic_DNA"/>
</dbReference>
<dbReference type="STRING" id="4955.A0A1G4ME39"/>
<evidence type="ECO:0000313" key="3">
    <source>
        <dbReference type="EMBL" id="SCW02203.1"/>
    </source>
</evidence>
<dbReference type="SUPFAM" id="SSF57667">
    <property type="entry name" value="beta-beta-alpha zinc fingers"/>
    <property type="match status" value="1"/>
</dbReference>
<protein>
    <submittedName>
        <fullName evidence="3">LAFE_0F01244g1_1</fullName>
    </submittedName>
</protein>
<dbReference type="InterPro" id="IPR036236">
    <property type="entry name" value="Znf_C2H2_sf"/>
</dbReference>
<reference evidence="4" key="1">
    <citation type="submission" date="2016-03" db="EMBL/GenBank/DDBJ databases">
        <authorList>
            <person name="Devillers H."/>
        </authorList>
    </citation>
    <scope>NUCLEOTIDE SEQUENCE [LARGE SCALE GENOMIC DNA]</scope>
</reference>
<dbReference type="GO" id="GO:0006974">
    <property type="term" value="P:DNA damage response"/>
    <property type="evidence" value="ECO:0007669"/>
    <property type="project" value="TreeGrafter"/>
</dbReference>
<evidence type="ECO:0000313" key="4">
    <source>
        <dbReference type="Proteomes" id="UP000190831"/>
    </source>
</evidence>
<dbReference type="PANTHER" id="PTHR12805:SF0">
    <property type="entry name" value="DNA_RNA-BINDING PROTEIN KIN17"/>
    <property type="match status" value="1"/>
</dbReference>
<gene>
    <name evidence="3" type="ORF">LAFE_0F01244G</name>
</gene>
<evidence type="ECO:0000259" key="2">
    <source>
        <dbReference type="PROSITE" id="PS00028"/>
    </source>
</evidence>
<dbReference type="Gene3D" id="1.10.10.2030">
    <property type="entry name" value="DNA/RNA-binding protein Kin17, conserved domain"/>
    <property type="match status" value="1"/>
</dbReference>
<dbReference type="PROSITE" id="PS00028">
    <property type="entry name" value="ZINC_FINGER_C2H2_1"/>
    <property type="match status" value="1"/>
</dbReference>
<dbReference type="PANTHER" id="PTHR12805">
    <property type="entry name" value="KIN17 KIN, ANTIGENIC DETERMINANT OF RECA PROTEIN HOMOLOG"/>
    <property type="match status" value="1"/>
</dbReference>
<dbReference type="GO" id="GO:0006260">
    <property type="term" value="P:DNA replication"/>
    <property type="evidence" value="ECO:0007669"/>
    <property type="project" value="TreeGrafter"/>
</dbReference>
<feature type="region of interest" description="Disordered" evidence="1">
    <location>
        <begin position="188"/>
        <end position="215"/>
    </location>
</feature>
<accession>A0A1G4ME39</accession>
<evidence type="ECO:0000256" key="1">
    <source>
        <dbReference type="SAM" id="MobiDB-lite"/>
    </source>
</evidence>
<dbReference type="InterPro" id="IPR019447">
    <property type="entry name" value="DNA/RNA-bd_Kin17_WH-like_dom"/>
</dbReference>
<dbReference type="AlphaFoldDB" id="A0A1G4ME39"/>
<proteinExistence type="predicted"/>
<name>A0A1G4ME39_LACFM</name>
<dbReference type="OMA" id="KWVANKM"/>
<dbReference type="InterPro" id="IPR037321">
    <property type="entry name" value="KIN17-like"/>
</dbReference>
<dbReference type="Pfam" id="PF10357">
    <property type="entry name" value="WH_KIN17"/>
    <property type="match status" value="1"/>
</dbReference>
<keyword evidence="4" id="KW-1185">Reference proteome</keyword>
<dbReference type="InterPro" id="IPR056767">
    <property type="entry name" value="C2H2-Znf_KIN17"/>
</dbReference>
<organism evidence="3 4">
    <name type="scientific">Lachancea fermentati</name>
    <name type="common">Zygosaccharomyces fermentati</name>
    <dbReference type="NCBI Taxonomy" id="4955"/>
    <lineage>
        <taxon>Eukaryota</taxon>
        <taxon>Fungi</taxon>
        <taxon>Dikarya</taxon>
        <taxon>Ascomycota</taxon>
        <taxon>Saccharomycotina</taxon>
        <taxon>Saccharomycetes</taxon>
        <taxon>Saccharomycetales</taxon>
        <taxon>Saccharomycetaceae</taxon>
        <taxon>Lachancea</taxon>
    </lineage>
</organism>
<dbReference type="Proteomes" id="UP000190831">
    <property type="component" value="Chromosome F"/>
</dbReference>
<dbReference type="InterPro" id="IPR038254">
    <property type="entry name" value="KIN17_WH-like_sf"/>
</dbReference>
<sequence length="242" mass="28154">MGSAEYGTAKYLSKQLKAKGLQKLRFYCQVCQKQCRDENGFKSHSRSPSHMRKISQLTPQDVDKYTQEFEKDFLRLLRLSHGEKKVEANKFYNEFIQDRDHIHMNATKFRSLTNFIGHLSKTGKVRMYWPGDDNATNNDLDESRIVISYIDNSFESLQRKDKLAEVEKSNISEQVTRNKMLMKQIEKGREMDKEEKGDEESGCNDNEGSRITPLEVGKVSLKLKKPVSVKKVTKKKNVFKMK</sequence>